<sequence length="186" mass="20350">MAENGFAEAMREAILSLPQDLKAMLRVMEDPDLDDQGRVLASGALLHVLSASNAIPGVKGTLALVDDVLVLRLALERIAQTSPEVVTHHREDEPEIFEPWTVQLDAARAYLGDRGVAVLQKAVDGLPKITFQGHSARECARDQDAATWLYDSVHEAIIQQFEIAPDEVARAVKNAHEILAKVSQRA</sequence>
<accession>A0A0F6W634</accession>
<evidence type="ECO:0008006" key="3">
    <source>
        <dbReference type="Google" id="ProtNLM"/>
    </source>
</evidence>
<dbReference type="STRING" id="927083.DB32_005376"/>
<keyword evidence="2" id="KW-1185">Reference proteome</keyword>
<proteinExistence type="predicted"/>
<evidence type="ECO:0000313" key="2">
    <source>
        <dbReference type="Proteomes" id="UP000034883"/>
    </source>
</evidence>
<name>A0A0F6W634_9BACT</name>
<dbReference type="Proteomes" id="UP000034883">
    <property type="component" value="Chromosome"/>
</dbReference>
<dbReference type="KEGG" id="samy:DB32_005376"/>
<dbReference type="EMBL" id="CP011125">
    <property type="protein sequence ID" value="AKF08227.1"/>
    <property type="molecule type" value="Genomic_DNA"/>
</dbReference>
<dbReference type="AlphaFoldDB" id="A0A0F6W634"/>
<gene>
    <name evidence="1" type="ORF">DB32_005376</name>
</gene>
<protein>
    <recommendedName>
        <fullName evidence="3">DUF1232 domain-containing protein</fullName>
    </recommendedName>
</protein>
<organism evidence="1 2">
    <name type="scientific">Sandaracinus amylolyticus</name>
    <dbReference type="NCBI Taxonomy" id="927083"/>
    <lineage>
        <taxon>Bacteria</taxon>
        <taxon>Pseudomonadati</taxon>
        <taxon>Myxococcota</taxon>
        <taxon>Polyangia</taxon>
        <taxon>Polyangiales</taxon>
        <taxon>Sandaracinaceae</taxon>
        <taxon>Sandaracinus</taxon>
    </lineage>
</organism>
<evidence type="ECO:0000313" key="1">
    <source>
        <dbReference type="EMBL" id="AKF08227.1"/>
    </source>
</evidence>
<reference evidence="1 2" key="1">
    <citation type="submission" date="2015-03" db="EMBL/GenBank/DDBJ databases">
        <title>Genome assembly of Sandaracinus amylolyticus DSM 53668.</title>
        <authorList>
            <person name="Sharma G."/>
            <person name="Subramanian S."/>
        </authorList>
    </citation>
    <scope>NUCLEOTIDE SEQUENCE [LARGE SCALE GENOMIC DNA]</scope>
    <source>
        <strain evidence="1 2">DSM 53668</strain>
    </source>
</reference>